<dbReference type="GeneID" id="55412273"/>
<keyword evidence="2" id="KW-0472">Membrane</keyword>
<keyword evidence="5" id="KW-1185">Reference proteome</keyword>
<organism evidence="4 5">
    <name type="scientific">uncultured phage_MedDCM-OCT-S37-C6</name>
    <dbReference type="NCBI Taxonomy" id="2740804"/>
    <lineage>
        <taxon>Viruses</taxon>
        <taxon>Duplodnaviria</taxon>
        <taxon>Heunggongvirae</taxon>
        <taxon>Uroviricota</taxon>
        <taxon>Caudoviricetes</taxon>
        <taxon>Autographivirales</taxon>
        <taxon>Oinezvirus</taxon>
        <taxon>Oinezvirus S37C6</taxon>
    </lineage>
</organism>
<dbReference type="Pfam" id="PF20048">
    <property type="entry name" value="DUF6450"/>
    <property type="match status" value="1"/>
</dbReference>
<accession>A0A6S4PGQ3</accession>
<evidence type="ECO:0000313" key="4">
    <source>
        <dbReference type="EMBL" id="BAQ94353.1"/>
    </source>
</evidence>
<name>A0A6S4PGQ3_9CAUD</name>
<keyword evidence="2" id="KW-0812">Transmembrane</keyword>
<sequence>MAEQHDDSDQNGWLADFVRLIVLAWALVCLSMSYLGQFKAMDPTFSASLLTAVLSQYGVAVGKNGNKKKEEPKLGSTSTTSTTK</sequence>
<keyword evidence="2" id="KW-1133">Transmembrane helix</keyword>
<proteinExistence type="predicted"/>
<evidence type="ECO:0000313" key="5">
    <source>
        <dbReference type="Proteomes" id="UP000504913"/>
    </source>
</evidence>
<dbReference type="InterPro" id="IPR045610">
    <property type="entry name" value="DUF6450"/>
</dbReference>
<reference evidence="4 5" key="1">
    <citation type="journal article" date="2013" name="PLoS Genet.">
        <title>Expanding the Marine Virosphere Using Metagenomics.</title>
        <authorList>
            <person name="Mizuno C.M."/>
            <person name="Rodriguez-Valera F."/>
            <person name="Kimes N.E."/>
            <person name="Ghai R."/>
        </authorList>
    </citation>
    <scope>NUCLEOTIDE SEQUENCE [LARGE SCALE GENOMIC DNA]</scope>
    <source>
        <strain evidence="4">UvMED-CGR-C79-MedDCM-OCT-S37-C6</strain>
    </source>
</reference>
<dbReference type="KEGG" id="vg:55412273"/>
<feature type="domain" description="DUF6450" evidence="3">
    <location>
        <begin position="6"/>
        <end position="64"/>
    </location>
</feature>
<feature type="transmembrane region" description="Helical" evidence="2">
    <location>
        <begin position="17"/>
        <end position="36"/>
    </location>
</feature>
<protein>
    <submittedName>
        <fullName evidence="4">Gp161</fullName>
    </submittedName>
</protein>
<evidence type="ECO:0000256" key="2">
    <source>
        <dbReference type="SAM" id="Phobius"/>
    </source>
</evidence>
<evidence type="ECO:0000259" key="3">
    <source>
        <dbReference type="Pfam" id="PF20048"/>
    </source>
</evidence>
<evidence type="ECO:0000256" key="1">
    <source>
        <dbReference type="SAM" id="MobiDB-lite"/>
    </source>
</evidence>
<feature type="region of interest" description="Disordered" evidence="1">
    <location>
        <begin position="63"/>
        <end position="84"/>
    </location>
</feature>
<dbReference type="EMBL" id="AP013546">
    <property type="protein sequence ID" value="BAQ94353.1"/>
    <property type="molecule type" value="Genomic_DNA"/>
</dbReference>
<dbReference type="Proteomes" id="UP000504913">
    <property type="component" value="Segment"/>
</dbReference>
<dbReference type="RefSeq" id="YP_009777609.1">
    <property type="nucleotide sequence ID" value="NC_047700.1"/>
</dbReference>